<keyword evidence="1" id="KW-0812">Transmembrane</keyword>
<keyword evidence="1" id="KW-1133">Transmembrane helix</keyword>
<keyword evidence="3" id="KW-1185">Reference proteome</keyword>
<evidence type="ECO:0000313" key="3">
    <source>
        <dbReference type="Proteomes" id="UP000316626"/>
    </source>
</evidence>
<name>A0A544TGK8_9BACI</name>
<comment type="caution">
    <text evidence="2">The sequence shown here is derived from an EMBL/GenBank/DDBJ whole genome shotgun (WGS) entry which is preliminary data.</text>
</comment>
<dbReference type="Pfam" id="PF07441">
    <property type="entry name" value="BofA"/>
    <property type="match status" value="1"/>
</dbReference>
<dbReference type="RefSeq" id="WP_142644174.1">
    <property type="nucleotide sequence ID" value="NZ_VDGI01000032.1"/>
</dbReference>
<evidence type="ECO:0000313" key="2">
    <source>
        <dbReference type="EMBL" id="TQR16571.1"/>
    </source>
</evidence>
<dbReference type="InterPro" id="IPR010001">
    <property type="entry name" value="BofA"/>
</dbReference>
<organism evidence="2 3">
    <name type="scientific">Psychrobacillus vulpis</name>
    <dbReference type="NCBI Taxonomy" id="2325572"/>
    <lineage>
        <taxon>Bacteria</taxon>
        <taxon>Bacillati</taxon>
        <taxon>Bacillota</taxon>
        <taxon>Bacilli</taxon>
        <taxon>Bacillales</taxon>
        <taxon>Bacillaceae</taxon>
        <taxon>Psychrobacillus</taxon>
    </lineage>
</organism>
<dbReference type="EMBL" id="VDGI01000032">
    <property type="protein sequence ID" value="TQR16571.1"/>
    <property type="molecule type" value="Genomic_DNA"/>
</dbReference>
<feature type="transmembrane region" description="Helical" evidence="1">
    <location>
        <begin position="61"/>
        <end position="84"/>
    </location>
</feature>
<dbReference type="AlphaFoldDB" id="A0A544TGK8"/>
<sequence>MKLVIIACSLVLLLLLVFRKSFSNVMEGLSFFLFRIGFSILLLFGVHLLLGLFGYTIPVNLFTGAIVAVLGIPGVASVVAISIFI</sequence>
<keyword evidence="1" id="KW-0472">Membrane</keyword>
<dbReference type="OrthoDB" id="2974453at2"/>
<reference evidence="2 3" key="1">
    <citation type="submission" date="2019-06" db="EMBL/GenBank/DDBJ databases">
        <title>Psychrobacillus vulpis sp. nov., a new species isolated from feces of a red fox that inhabits in The Tablas de Daimiel Natural Park, Albacete, Spain.</title>
        <authorList>
            <person name="Rodriguez M."/>
            <person name="Reina J.C."/>
            <person name="Bejar V."/>
            <person name="Llamas I."/>
        </authorList>
    </citation>
    <scope>NUCLEOTIDE SEQUENCE [LARGE SCALE GENOMIC DNA]</scope>
    <source>
        <strain evidence="2 3">Z8</strain>
    </source>
</reference>
<evidence type="ECO:0000256" key="1">
    <source>
        <dbReference type="SAM" id="Phobius"/>
    </source>
</evidence>
<accession>A0A544TGK8</accession>
<feature type="transmembrane region" description="Helical" evidence="1">
    <location>
        <begin position="29"/>
        <end position="54"/>
    </location>
</feature>
<gene>
    <name evidence="2" type="ORF">FG384_18525</name>
</gene>
<dbReference type="Proteomes" id="UP000316626">
    <property type="component" value="Unassembled WGS sequence"/>
</dbReference>
<proteinExistence type="predicted"/>
<protein>
    <submittedName>
        <fullName evidence="2">Pro-sigmaK processing inhibitor BofA</fullName>
    </submittedName>
</protein>